<evidence type="ECO:0000256" key="1">
    <source>
        <dbReference type="ARBA" id="ARBA00004202"/>
    </source>
</evidence>
<dbReference type="InterPro" id="IPR050107">
    <property type="entry name" value="ABC_carbohydrate_import_ATPase"/>
</dbReference>
<organism evidence="11 12">
    <name type="scientific">Neomesorhizobium albiziae</name>
    <dbReference type="NCBI Taxonomy" id="335020"/>
    <lineage>
        <taxon>Bacteria</taxon>
        <taxon>Pseudomonadati</taxon>
        <taxon>Pseudomonadota</taxon>
        <taxon>Alphaproteobacteria</taxon>
        <taxon>Hyphomicrobiales</taxon>
        <taxon>Phyllobacteriaceae</taxon>
        <taxon>Neomesorhizobium</taxon>
    </lineage>
</organism>
<dbReference type="CDD" id="cd03215">
    <property type="entry name" value="ABC_Carb_Monos_II"/>
    <property type="match status" value="1"/>
</dbReference>
<keyword evidence="4" id="KW-0762">Sugar transport</keyword>
<evidence type="ECO:0000256" key="7">
    <source>
        <dbReference type="ARBA" id="ARBA00022840"/>
    </source>
</evidence>
<dbReference type="FunFam" id="3.40.50.300:FF:000127">
    <property type="entry name" value="Ribose import ATP-binding protein RbsA"/>
    <property type="match status" value="1"/>
</dbReference>
<dbReference type="PANTHER" id="PTHR43790:SF9">
    <property type="entry name" value="GALACTOFURANOSE TRANSPORTER ATP-BINDING PROTEIN YTFR"/>
    <property type="match status" value="1"/>
</dbReference>
<feature type="domain" description="ABC transporter" evidence="10">
    <location>
        <begin position="8"/>
        <end position="244"/>
    </location>
</feature>
<evidence type="ECO:0000256" key="6">
    <source>
        <dbReference type="ARBA" id="ARBA00022741"/>
    </source>
</evidence>
<feature type="domain" description="ABC transporter" evidence="10">
    <location>
        <begin position="243"/>
        <end position="499"/>
    </location>
</feature>
<proteinExistence type="predicted"/>
<gene>
    <name evidence="11" type="ORF">SAMN04488498_1161</name>
</gene>
<dbReference type="GO" id="GO:0005886">
    <property type="term" value="C:plasma membrane"/>
    <property type="evidence" value="ECO:0007669"/>
    <property type="project" value="UniProtKB-SubCell"/>
</dbReference>
<evidence type="ECO:0000259" key="10">
    <source>
        <dbReference type="PROSITE" id="PS50893"/>
    </source>
</evidence>
<keyword evidence="6" id="KW-0547">Nucleotide-binding</keyword>
<evidence type="ECO:0000313" key="12">
    <source>
        <dbReference type="Proteomes" id="UP000323300"/>
    </source>
</evidence>
<evidence type="ECO:0000256" key="5">
    <source>
        <dbReference type="ARBA" id="ARBA00022737"/>
    </source>
</evidence>
<evidence type="ECO:0000256" key="2">
    <source>
        <dbReference type="ARBA" id="ARBA00022448"/>
    </source>
</evidence>
<dbReference type="GO" id="GO:0016887">
    <property type="term" value="F:ATP hydrolysis activity"/>
    <property type="evidence" value="ECO:0007669"/>
    <property type="project" value="InterPro"/>
</dbReference>
<dbReference type="AlphaFoldDB" id="A0A1I4D4I7"/>
<keyword evidence="7 11" id="KW-0067">ATP-binding</keyword>
<dbReference type="PROSITE" id="PS50893">
    <property type="entry name" value="ABC_TRANSPORTER_2"/>
    <property type="match status" value="2"/>
</dbReference>
<dbReference type="Gene3D" id="3.40.50.300">
    <property type="entry name" value="P-loop containing nucleotide triphosphate hydrolases"/>
    <property type="match status" value="2"/>
</dbReference>
<sequence length="505" mass="54379">MNQAVPILEMRGIEKRFTGVTALHDVDLHVGRGEVLGLIGENGAGKSTLMKILSGAYQADAGEVVVDGEKIARPTPQRMLELGISVIYQEMMLAPHLTVAENLNLGRLPRNRYGLVDWPAVQRNSLEVMARLGFNVDPGARLDSLSVAHRQMVEIASALSRNARLVILDEPSAVLGGTELESLFDVIRHLSLQGVSFIYISHRLQEVFRICDRVTVLRDGEVVGTRMVGEVDPPALIRMMVGRQLADIYPQRVRRPGGEVLSVLGLGRPGVLHDIDLDVHAGEILGICGMAGSGRTELLRALVGADPASCRAYRLRGKEGRPADPRAAIAAGILLLPEDRKTEGCFLPQSVAFNITVSRLGGLRRAGFLSENRERDIVSKLVRQLGIRTPGPDAEIRNLSGGNQQKCLIARSLNAGSSILLIDEPTRGVDVGAKHEIYQLLAALADEQGAAVVIVSSELPEILGLCDRIVVMRDGHIAGRFQGADASEEILLRAAVGAVEASRAA</sequence>
<protein>
    <submittedName>
        <fullName evidence="11">Monosaccharide ABC transporter ATP-binding protein, CUT2 family</fullName>
    </submittedName>
</protein>
<dbReference type="InterPro" id="IPR027417">
    <property type="entry name" value="P-loop_NTPase"/>
</dbReference>
<dbReference type="GO" id="GO:0005524">
    <property type="term" value="F:ATP binding"/>
    <property type="evidence" value="ECO:0007669"/>
    <property type="project" value="UniProtKB-KW"/>
</dbReference>
<dbReference type="InterPro" id="IPR003439">
    <property type="entry name" value="ABC_transporter-like_ATP-bd"/>
</dbReference>
<dbReference type="CDD" id="cd03216">
    <property type="entry name" value="ABC_Carb_Monos_I"/>
    <property type="match status" value="1"/>
</dbReference>
<keyword evidence="9" id="KW-0472">Membrane</keyword>
<reference evidence="11 12" key="1">
    <citation type="submission" date="2016-10" db="EMBL/GenBank/DDBJ databases">
        <authorList>
            <person name="Varghese N."/>
            <person name="Submissions S."/>
        </authorList>
    </citation>
    <scope>NUCLEOTIDE SEQUENCE [LARGE SCALE GENOMIC DNA]</scope>
    <source>
        <strain evidence="11 12">DSM 21822</strain>
    </source>
</reference>
<name>A0A1I4D4I7_9HYPH</name>
<evidence type="ECO:0000313" key="11">
    <source>
        <dbReference type="EMBL" id="SFK88644.1"/>
    </source>
</evidence>
<accession>A0A1I4D4I7</accession>
<keyword evidence="5" id="KW-0677">Repeat</keyword>
<keyword evidence="12" id="KW-1185">Reference proteome</keyword>
<evidence type="ECO:0000256" key="4">
    <source>
        <dbReference type="ARBA" id="ARBA00022597"/>
    </source>
</evidence>
<dbReference type="InterPro" id="IPR003593">
    <property type="entry name" value="AAA+_ATPase"/>
</dbReference>
<keyword evidence="3" id="KW-1003">Cell membrane</keyword>
<keyword evidence="8" id="KW-1278">Translocase</keyword>
<dbReference type="Pfam" id="PF00005">
    <property type="entry name" value="ABC_tran"/>
    <property type="match status" value="2"/>
</dbReference>
<evidence type="ECO:0000256" key="8">
    <source>
        <dbReference type="ARBA" id="ARBA00022967"/>
    </source>
</evidence>
<evidence type="ECO:0000256" key="9">
    <source>
        <dbReference type="ARBA" id="ARBA00023136"/>
    </source>
</evidence>
<dbReference type="PANTHER" id="PTHR43790">
    <property type="entry name" value="CARBOHYDRATE TRANSPORT ATP-BINDING PROTEIN MG119-RELATED"/>
    <property type="match status" value="1"/>
</dbReference>
<dbReference type="Proteomes" id="UP000323300">
    <property type="component" value="Unassembled WGS sequence"/>
</dbReference>
<comment type="subcellular location">
    <subcellularLocation>
        <location evidence="1">Cell membrane</location>
        <topology evidence="1">Peripheral membrane protein</topology>
    </subcellularLocation>
</comment>
<dbReference type="SUPFAM" id="SSF52540">
    <property type="entry name" value="P-loop containing nucleoside triphosphate hydrolases"/>
    <property type="match status" value="2"/>
</dbReference>
<dbReference type="SMART" id="SM00382">
    <property type="entry name" value="AAA"/>
    <property type="match status" value="2"/>
</dbReference>
<evidence type="ECO:0000256" key="3">
    <source>
        <dbReference type="ARBA" id="ARBA00022475"/>
    </source>
</evidence>
<keyword evidence="2" id="KW-0813">Transport</keyword>
<dbReference type="OrthoDB" id="9805029at2"/>
<dbReference type="EMBL" id="FOSL01000016">
    <property type="protein sequence ID" value="SFK88644.1"/>
    <property type="molecule type" value="Genomic_DNA"/>
</dbReference>